<dbReference type="Gene3D" id="1.20.1290.10">
    <property type="entry name" value="AhpD-like"/>
    <property type="match status" value="1"/>
</dbReference>
<dbReference type="Proteomes" id="UP001500393">
    <property type="component" value="Unassembled WGS sequence"/>
</dbReference>
<dbReference type="RefSeq" id="WP_344215467.1">
    <property type="nucleotide sequence ID" value="NZ_BAAAOS010000020.1"/>
</dbReference>
<dbReference type="InterPro" id="IPR029032">
    <property type="entry name" value="AhpD-like"/>
</dbReference>
<dbReference type="PANTHER" id="PTHR35446">
    <property type="entry name" value="SI:CH211-175M2.5"/>
    <property type="match status" value="1"/>
</dbReference>
<gene>
    <name evidence="2" type="ORF">GCM10009789_37140</name>
</gene>
<dbReference type="NCBIfam" id="TIGR00778">
    <property type="entry name" value="ahpD_dom"/>
    <property type="match status" value="1"/>
</dbReference>
<comment type="caution">
    <text evidence="2">The sequence shown here is derived from an EMBL/GenBank/DDBJ whole genome shotgun (WGS) entry which is preliminary data.</text>
</comment>
<accession>A0ABN2DP30</accession>
<dbReference type="EMBL" id="BAAAOS010000020">
    <property type="protein sequence ID" value="GAA1579934.1"/>
    <property type="molecule type" value="Genomic_DNA"/>
</dbReference>
<proteinExistence type="predicted"/>
<name>A0ABN2DP30_9ACTN</name>
<evidence type="ECO:0000259" key="1">
    <source>
        <dbReference type="Pfam" id="PF02627"/>
    </source>
</evidence>
<dbReference type="Pfam" id="PF02627">
    <property type="entry name" value="CMD"/>
    <property type="match status" value="1"/>
</dbReference>
<feature type="domain" description="Carboxymuconolactone decarboxylase-like" evidence="1">
    <location>
        <begin position="28"/>
        <end position="84"/>
    </location>
</feature>
<sequence>MSYLPSLPSDAVLLTVFRTYPTPAVPLLEYHEALLRSPSLLTIAQRELIAAYVSGLNACDYCYGIHTVTAEAFGLPEGTLTALIEDVDTAPIDEPLRPLLRYVAKLTRTPAKVTSADVAAVLDAGWDESAVHDAASVCGLFNLMNRLVDGLGLTADPGYRELAAHRLADHGYAHLKSLLGGTR</sequence>
<reference evidence="2 3" key="1">
    <citation type="journal article" date="2019" name="Int. J. Syst. Evol. Microbiol.">
        <title>The Global Catalogue of Microorganisms (GCM) 10K type strain sequencing project: providing services to taxonomists for standard genome sequencing and annotation.</title>
        <authorList>
            <consortium name="The Broad Institute Genomics Platform"/>
            <consortium name="The Broad Institute Genome Sequencing Center for Infectious Disease"/>
            <person name="Wu L."/>
            <person name="Ma J."/>
        </authorList>
    </citation>
    <scope>NUCLEOTIDE SEQUENCE [LARGE SCALE GENOMIC DNA]</scope>
    <source>
        <strain evidence="2 3">JCM 14969</strain>
    </source>
</reference>
<organism evidence="2 3">
    <name type="scientific">Kribbella sancticallisti</name>
    <dbReference type="NCBI Taxonomy" id="460087"/>
    <lineage>
        <taxon>Bacteria</taxon>
        <taxon>Bacillati</taxon>
        <taxon>Actinomycetota</taxon>
        <taxon>Actinomycetes</taxon>
        <taxon>Propionibacteriales</taxon>
        <taxon>Kribbellaceae</taxon>
        <taxon>Kribbella</taxon>
    </lineage>
</organism>
<keyword evidence="3" id="KW-1185">Reference proteome</keyword>
<dbReference type="InterPro" id="IPR003779">
    <property type="entry name" value="CMD-like"/>
</dbReference>
<dbReference type="PANTHER" id="PTHR35446:SF2">
    <property type="entry name" value="CARBOXYMUCONOLACTONE DECARBOXYLASE-LIKE DOMAIN-CONTAINING PROTEIN"/>
    <property type="match status" value="1"/>
</dbReference>
<protein>
    <submittedName>
        <fullName evidence="2">Carboxymuconolactone decarboxylase family protein</fullName>
    </submittedName>
</protein>
<dbReference type="SUPFAM" id="SSF69118">
    <property type="entry name" value="AhpD-like"/>
    <property type="match status" value="1"/>
</dbReference>
<evidence type="ECO:0000313" key="3">
    <source>
        <dbReference type="Proteomes" id="UP001500393"/>
    </source>
</evidence>
<evidence type="ECO:0000313" key="2">
    <source>
        <dbReference type="EMBL" id="GAA1579934.1"/>
    </source>
</evidence>
<dbReference type="InterPro" id="IPR004675">
    <property type="entry name" value="AhpD_core"/>
</dbReference>